<name>A0A0H4A1L9_9VIBR</name>
<protein>
    <submittedName>
        <fullName evidence="1">Uncharacterized protein</fullName>
    </submittedName>
</protein>
<accession>A0A0H4A1L9</accession>
<sequence>MKAFDVKRDEQGFWTHPQLPMWDEKTKLEDCKKWFASKGLDCDLVIMDGEMGELWCSGKIGSCLEWKPSIDIQGAFLVGIWDTEDGVVAMFAFPLVIFADSSKAARFEKNISGWVSRDGRFYGDNEDLARWSGSTHRKCECGEVFVKNAYCQKCSDVKEKDNFLRMPVVEWDGSAQLYDQSTDKYFGEIDDIFTHYEYEELNINDAMIVVCEPNYAREIESDFWCDELPQDLSFEECGGVDAETVELLEKLNKKLKHTILSYSPGENRIDILASLKAA</sequence>
<dbReference type="EMBL" id="KP795655">
    <property type="protein sequence ID" value="AKN39646.1"/>
    <property type="molecule type" value="Genomic_DNA"/>
</dbReference>
<proteinExistence type="predicted"/>
<organism evidence="1">
    <name type="scientific">Vibrio sp. 1F_97</name>
    <dbReference type="NCBI Taxonomy" id="1652827"/>
    <lineage>
        <taxon>Bacteria</taxon>
        <taxon>Pseudomonadati</taxon>
        <taxon>Pseudomonadota</taxon>
        <taxon>Gammaproteobacteria</taxon>
        <taxon>Vibrionales</taxon>
        <taxon>Vibrionaceae</taxon>
        <taxon>Vibrio</taxon>
    </lineage>
</organism>
<evidence type="ECO:0000313" key="1">
    <source>
        <dbReference type="EMBL" id="AKN39646.1"/>
    </source>
</evidence>
<reference evidence="1" key="1">
    <citation type="journal article" date="2015" name="MBio">
        <title>Eco-Evolutionary Dynamics of Episomes among Ecologically Cohesive Bacterial Populations.</title>
        <authorList>
            <person name="Xue H."/>
            <person name="Cordero O.X."/>
            <person name="Camas F.M."/>
            <person name="Trimble W."/>
            <person name="Meyer F."/>
            <person name="Guglielmini J."/>
            <person name="Rocha E.P."/>
            <person name="Polz M.F."/>
        </authorList>
    </citation>
    <scope>NUCLEOTIDE SEQUENCE</scope>
    <source>
        <strain evidence="1">1F_97</strain>
    </source>
</reference>
<dbReference type="AlphaFoldDB" id="A0A0H4A1L9"/>